<evidence type="ECO:0000256" key="3">
    <source>
        <dbReference type="ARBA" id="ARBA00022679"/>
    </source>
</evidence>
<dbReference type="Gene3D" id="3.30.565.10">
    <property type="entry name" value="Histidine kinase-like ATPase, C-terminal domain"/>
    <property type="match status" value="1"/>
</dbReference>
<keyword evidence="8" id="KW-1133">Transmembrane helix</keyword>
<dbReference type="GO" id="GO:0004673">
    <property type="term" value="F:protein histidine kinase activity"/>
    <property type="evidence" value="ECO:0007669"/>
    <property type="project" value="UniProtKB-EC"/>
</dbReference>
<dbReference type="PANTHER" id="PTHR42878:SF7">
    <property type="entry name" value="SENSOR HISTIDINE KINASE GLRK"/>
    <property type="match status" value="1"/>
</dbReference>
<dbReference type="InterPro" id="IPR005467">
    <property type="entry name" value="His_kinase_dom"/>
</dbReference>
<proteinExistence type="predicted"/>
<keyword evidence="3" id="KW-0808">Transferase</keyword>
<dbReference type="CDD" id="cd00075">
    <property type="entry name" value="HATPase"/>
    <property type="match status" value="1"/>
</dbReference>
<keyword evidence="5" id="KW-0418">Kinase</keyword>
<dbReference type="InterPro" id="IPR035965">
    <property type="entry name" value="PAS-like_dom_sf"/>
</dbReference>
<dbReference type="GO" id="GO:0000160">
    <property type="term" value="P:phosphorelay signal transduction system"/>
    <property type="evidence" value="ECO:0007669"/>
    <property type="project" value="UniProtKB-KW"/>
</dbReference>
<keyword evidence="4" id="KW-0547">Nucleotide-binding</keyword>
<evidence type="ECO:0000259" key="9">
    <source>
        <dbReference type="PROSITE" id="PS50109"/>
    </source>
</evidence>
<evidence type="ECO:0000256" key="1">
    <source>
        <dbReference type="ARBA" id="ARBA00000085"/>
    </source>
</evidence>
<dbReference type="Gene3D" id="3.30.450.20">
    <property type="entry name" value="PAS domain"/>
    <property type="match status" value="1"/>
</dbReference>
<feature type="transmembrane region" description="Helical" evidence="8">
    <location>
        <begin position="121"/>
        <end position="143"/>
    </location>
</feature>
<comment type="catalytic activity">
    <reaction evidence="1">
        <text>ATP + protein L-histidine = ADP + protein N-phospho-L-histidine.</text>
        <dbReference type="EC" id="2.7.13.3"/>
    </reaction>
</comment>
<evidence type="ECO:0000256" key="8">
    <source>
        <dbReference type="SAM" id="Phobius"/>
    </source>
</evidence>
<accession>A0ABD5X4F6</accession>
<gene>
    <name evidence="10" type="ORF">ACFQJ7_01755</name>
</gene>
<evidence type="ECO:0000256" key="4">
    <source>
        <dbReference type="ARBA" id="ARBA00022741"/>
    </source>
</evidence>
<keyword evidence="7" id="KW-0902">Two-component regulatory system</keyword>
<evidence type="ECO:0000256" key="5">
    <source>
        <dbReference type="ARBA" id="ARBA00022777"/>
    </source>
</evidence>
<dbReference type="Proteomes" id="UP001596414">
    <property type="component" value="Unassembled WGS sequence"/>
</dbReference>
<dbReference type="Pfam" id="PF02518">
    <property type="entry name" value="HATPase_c"/>
    <property type="match status" value="1"/>
</dbReference>
<dbReference type="SMART" id="SM00387">
    <property type="entry name" value="HATPase_c"/>
    <property type="match status" value="1"/>
</dbReference>
<dbReference type="SUPFAM" id="SSF55785">
    <property type="entry name" value="PYP-like sensor domain (PAS domain)"/>
    <property type="match status" value="1"/>
</dbReference>
<feature type="transmembrane region" description="Helical" evidence="8">
    <location>
        <begin position="94"/>
        <end position="115"/>
    </location>
</feature>
<keyword evidence="8" id="KW-0472">Membrane</keyword>
<keyword evidence="8" id="KW-0812">Transmembrane</keyword>
<dbReference type="InterPro" id="IPR036890">
    <property type="entry name" value="HATPase_C_sf"/>
</dbReference>
<feature type="transmembrane region" description="Helical" evidence="8">
    <location>
        <begin position="32"/>
        <end position="51"/>
    </location>
</feature>
<dbReference type="PANTHER" id="PTHR42878">
    <property type="entry name" value="TWO-COMPONENT HISTIDINE KINASE"/>
    <property type="match status" value="1"/>
</dbReference>
<feature type="transmembrane region" description="Helical" evidence="8">
    <location>
        <begin position="155"/>
        <end position="175"/>
    </location>
</feature>
<organism evidence="10 11">
    <name type="scientific">Halovenus rubra</name>
    <dbReference type="NCBI Taxonomy" id="869890"/>
    <lineage>
        <taxon>Archaea</taxon>
        <taxon>Methanobacteriati</taxon>
        <taxon>Methanobacteriota</taxon>
        <taxon>Stenosarchaea group</taxon>
        <taxon>Halobacteria</taxon>
        <taxon>Halobacteriales</taxon>
        <taxon>Haloarculaceae</taxon>
        <taxon>Halovenus</taxon>
    </lineage>
</organism>
<evidence type="ECO:0000313" key="11">
    <source>
        <dbReference type="Proteomes" id="UP001596414"/>
    </source>
</evidence>
<feature type="transmembrane region" description="Helical" evidence="8">
    <location>
        <begin position="187"/>
        <end position="206"/>
    </location>
</feature>
<dbReference type="RefSeq" id="WP_267638451.1">
    <property type="nucleotide sequence ID" value="NZ_JAODIY010000013.1"/>
</dbReference>
<dbReference type="AlphaFoldDB" id="A0ABD5X4F6"/>
<evidence type="ECO:0000256" key="7">
    <source>
        <dbReference type="ARBA" id="ARBA00023012"/>
    </source>
</evidence>
<feature type="domain" description="Histidine kinase" evidence="9">
    <location>
        <begin position="333"/>
        <end position="542"/>
    </location>
</feature>
<dbReference type="GO" id="GO:0005524">
    <property type="term" value="F:ATP binding"/>
    <property type="evidence" value="ECO:0007669"/>
    <property type="project" value="UniProtKB-KW"/>
</dbReference>
<feature type="transmembrane region" description="Helical" evidence="8">
    <location>
        <begin position="6"/>
        <end position="25"/>
    </location>
</feature>
<protein>
    <recommendedName>
        <fullName evidence="2">histidine kinase</fullName>
        <ecNumber evidence="2">2.7.13.3</ecNumber>
    </recommendedName>
</protein>
<dbReference type="InterPro" id="IPR003594">
    <property type="entry name" value="HATPase_dom"/>
</dbReference>
<sequence>MNDIVLSTMGIASIGLHCWLSIYAVQRRDRPGALPLTLLGAALTAASLILTLDIVANLSVLNFFGQALVFATVLWTAFTLEYTGRGPAMTRNRLIGLLGLSTVIVVLQVLIIYVFSPGFPYWLFISASNITVISTGGFGIFLVVRSGVTYDDLPLVRALVVAGTGVSIVFIWIAGIILGERLQFDSVFRTVITVLLVSSGGLFALAQYRYDLLEADPSAGHLARNTIFDEMAEAVIVSDRQQQLLDSNRTAEQVFDIGPAVLGEPIVDVIGTSLAPYDGETITIPGRDGRREYEVRQSPVKGSTEKSVGTVYMLRDVTDQQTHEQQLAVLNRVLRHNLRNDFDSIRGFAEPIRDGNTTVDETVAFSKRIRDSAHRIRDLGQKVSHAERLLEWEPLDRNQIDLVAVSESVADQMESKYPDSSVDVSVLKRPLQARTDRETITAVIEELVDNSLKHRQEAGGKVNIELGKANGEIAIVIRDDGPGIPEHERAVLLDGEETPLRHGTGIGLWFVYWGIRRLGGTLSFAENKPQGSVVTVQLPTVD</sequence>
<dbReference type="EMBL" id="JBHSZQ010000002">
    <property type="protein sequence ID" value="MFC7124768.1"/>
    <property type="molecule type" value="Genomic_DNA"/>
</dbReference>
<dbReference type="InterPro" id="IPR050351">
    <property type="entry name" value="BphY/WalK/GraS-like"/>
</dbReference>
<dbReference type="EC" id="2.7.13.3" evidence="2"/>
<reference evidence="10 11" key="1">
    <citation type="journal article" date="2014" name="Int. J. Syst. Evol. Microbiol.">
        <title>Complete genome sequence of Corynebacterium casei LMG S-19264T (=DSM 44701T), isolated from a smear-ripened cheese.</title>
        <authorList>
            <consortium name="US DOE Joint Genome Institute (JGI-PGF)"/>
            <person name="Walter F."/>
            <person name="Albersmeier A."/>
            <person name="Kalinowski J."/>
            <person name="Ruckert C."/>
        </authorList>
    </citation>
    <scope>NUCLEOTIDE SEQUENCE [LARGE SCALE GENOMIC DNA]</scope>
    <source>
        <strain evidence="10 11">CGMCC 4.7215</strain>
    </source>
</reference>
<evidence type="ECO:0000256" key="2">
    <source>
        <dbReference type="ARBA" id="ARBA00012438"/>
    </source>
</evidence>
<keyword evidence="6 10" id="KW-0067">ATP-binding</keyword>
<evidence type="ECO:0000313" key="10">
    <source>
        <dbReference type="EMBL" id="MFC7124768.1"/>
    </source>
</evidence>
<comment type="caution">
    <text evidence="10">The sequence shown here is derived from an EMBL/GenBank/DDBJ whole genome shotgun (WGS) entry which is preliminary data.</text>
</comment>
<dbReference type="InterPro" id="IPR004358">
    <property type="entry name" value="Sig_transdc_His_kin-like_C"/>
</dbReference>
<dbReference type="SUPFAM" id="SSF55874">
    <property type="entry name" value="ATPase domain of HSP90 chaperone/DNA topoisomerase II/histidine kinase"/>
    <property type="match status" value="1"/>
</dbReference>
<evidence type="ECO:0000256" key="6">
    <source>
        <dbReference type="ARBA" id="ARBA00022840"/>
    </source>
</evidence>
<name>A0ABD5X4F6_9EURY</name>
<dbReference type="PRINTS" id="PR00344">
    <property type="entry name" value="BCTRLSENSOR"/>
</dbReference>
<feature type="transmembrane region" description="Helical" evidence="8">
    <location>
        <begin position="63"/>
        <end position="82"/>
    </location>
</feature>
<dbReference type="PROSITE" id="PS50109">
    <property type="entry name" value="HIS_KIN"/>
    <property type="match status" value="1"/>
</dbReference>